<dbReference type="Pfam" id="PF00628">
    <property type="entry name" value="PHD"/>
    <property type="match status" value="1"/>
</dbReference>
<reference evidence="7" key="1">
    <citation type="submission" date="2021-03" db="EMBL/GenBank/DDBJ databases">
        <authorList>
            <person name="Li Z."/>
            <person name="Yang C."/>
        </authorList>
    </citation>
    <scope>NUCLEOTIDE SEQUENCE</scope>
    <source>
        <strain evidence="7">Dzin_1.0</strain>
        <tissue evidence="7">Leaf</tissue>
    </source>
</reference>
<evidence type="ECO:0000256" key="1">
    <source>
        <dbReference type="ARBA" id="ARBA00022723"/>
    </source>
</evidence>
<dbReference type="Proteomes" id="UP001085076">
    <property type="component" value="Miscellaneous, Linkage group lg08"/>
</dbReference>
<comment type="caution">
    <text evidence="7">The sequence shown here is derived from an EMBL/GenBank/DDBJ whole genome shotgun (WGS) entry which is preliminary data.</text>
</comment>
<dbReference type="GO" id="GO:0008270">
    <property type="term" value="F:zinc ion binding"/>
    <property type="evidence" value="ECO:0007669"/>
    <property type="project" value="UniProtKB-KW"/>
</dbReference>
<proteinExistence type="predicted"/>
<dbReference type="InterPro" id="IPR013083">
    <property type="entry name" value="Znf_RING/FYVE/PHD"/>
</dbReference>
<feature type="region of interest" description="Disordered" evidence="5">
    <location>
        <begin position="1"/>
        <end position="21"/>
    </location>
</feature>
<dbReference type="InterPro" id="IPR011011">
    <property type="entry name" value="Znf_FYVE_PHD"/>
</dbReference>
<dbReference type="SMART" id="SM00249">
    <property type="entry name" value="PHD"/>
    <property type="match status" value="1"/>
</dbReference>
<evidence type="ECO:0000256" key="5">
    <source>
        <dbReference type="SAM" id="MobiDB-lite"/>
    </source>
</evidence>
<feature type="compositionally biased region" description="Basic and acidic residues" evidence="5">
    <location>
        <begin position="450"/>
        <end position="461"/>
    </location>
</feature>
<dbReference type="CDD" id="cd15489">
    <property type="entry name" value="PHD_SF"/>
    <property type="match status" value="1"/>
</dbReference>
<reference evidence="7" key="2">
    <citation type="journal article" date="2022" name="Hortic Res">
        <title>The genome of Dioscorea zingiberensis sheds light on the biosynthesis, origin and evolution of the medicinally important diosgenin saponins.</title>
        <authorList>
            <person name="Li Y."/>
            <person name="Tan C."/>
            <person name="Li Z."/>
            <person name="Guo J."/>
            <person name="Li S."/>
            <person name="Chen X."/>
            <person name="Wang C."/>
            <person name="Dai X."/>
            <person name="Yang H."/>
            <person name="Song W."/>
            <person name="Hou L."/>
            <person name="Xu J."/>
            <person name="Tong Z."/>
            <person name="Xu A."/>
            <person name="Yuan X."/>
            <person name="Wang W."/>
            <person name="Yang Q."/>
            <person name="Chen L."/>
            <person name="Sun Z."/>
            <person name="Wang K."/>
            <person name="Pan B."/>
            <person name="Chen J."/>
            <person name="Bao Y."/>
            <person name="Liu F."/>
            <person name="Qi X."/>
            <person name="Gang D.R."/>
            <person name="Wen J."/>
            <person name="Li J."/>
        </authorList>
    </citation>
    <scope>NUCLEOTIDE SEQUENCE</scope>
    <source>
        <strain evidence="7">Dzin_1.0</strain>
    </source>
</reference>
<evidence type="ECO:0000256" key="2">
    <source>
        <dbReference type="ARBA" id="ARBA00022771"/>
    </source>
</evidence>
<evidence type="ECO:0000259" key="6">
    <source>
        <dbReference type="PROSITE" id="PS50016"/>
    </source>
</evidence>
<dbReference type="PANTHER" id="PTHR47527:SF3">
    <property type="entry name" value="RING_FYVE_PHD ZINC FINGER SUPERFAMILY PROTEIN"/>
    <property type="match status" value="1"/>
</dbReference>
<feature type="compositionally biased region" description="Basic and acidic residues" evidence="5">
    <location>
        <begin position="488"/>
        <end position="497"/>
    </location>
</feature>
<feature type="domain" description="PHD-type" evidence="6">
    <location>
        <begin position="365"/>
        <end position="417"/>
    </location>
</feature>
<dbReference type="PANTHER" id="PTHR47527">
    <property type="entry name" value="RING/FYVE/PHD ZINC FINGER SUPERFAMILY PROTEIN"/>
    <property type="match status" value="1"/>
</dbReference>
<dbReference type="InterPro" id="IPR019787">
    <property type="entry name" value="Znf_PHD-finger"/>
</dbReference>
<evidence type="ECO:0000313" key="7">
    <source>
        <dbReference type="EMBL" id="KAJ0965184.1"/>
    </source>
</evidence>
<gene>
    <name evidence="7" type="ORF">J5N97_026322</name>
</gene>
<dbReference type="AlphaFoldDB" id="A0A9D5C325"/>
<feature type="compositionally biased region" description="Polar residues" evidence="5">
    <location>
        <begin position="462"/>
        <end position="484"/>
    </location>
</feature>
<sequence>MAAEPSPKKRPRPPGEDGDLKRVAEIVMVLSTMGEMRAGGVPSAVEKSLVAEAREKLAKACEIVKPRDLFSREAVRVLVEDLGLNRSRDPMSGFRPPKTSIAEKLLLTKRKMEESKEVVSHSSSITTQFQPVGFHASSEGNTTLFNGAPRFLPDKPSPLLFPAGGVQTASPIVPVHTLGSASSSSKLLQMSTVHPVAGSAKSSTNSFERTTSLATTSRTEVAHFRLDQRSNGSPYLTHVRATTDCLPEKSSTSSTYSATIPAVRLGQTNKFQDATTVKQEVIHEANPIQTSVHVIGDQDLKGPAVQAISGSLFMGHQNSVLTYMHPPTGFPSHNDIAQNVQRVLQNKASEQSNWTPPSTDYVNKALPCQICKIAITDVESLLICDSCEKGTHLKCLQSYSNKGMSKVEWHCPKCLISSNGKPLPPKYGRVTRTPAVPKVPSSMSVAQASTERKSETSDSKINDQIPNGNSTFLVHASTTGSNLGDSVPDLKTDETKEIHDMDFSIQTKMEDGMCSRDNQ</sequence>
<keyword evidence="1" id="KW-0479">Metal-binding</keyword>
<keyword evidence="2 4" id="KW-0863">Zinc-finger</keyword>
<dbReference type="SUPFAM" id="SSF57903">
    <property type="entry name" value="FYVE/PHD zinc finger"/>
    <property type="match status" value="1"/>
</dbReference>
<keyword evidence="8" id="KW-1185">Reference proteome</keyword>
<keyword evidence="3" id="KW-0862">Zinc</keyword>
<dbReference type="InterPro" id="IPR056699">
    <property type="entry name" value="DUF7797"/>
</dbReference>
<dbReference type="PROSITE" id="PS01359">
    <property type="entry name" value="ZF_PHD_1"/>
    <property type="match status" value="1"/>
</dbReference>
<accession>A0A9D5C325</accession>
<dbReference type="InterPro" id="IPR001965">
    <property type="entry name" value="Znf_PHD"/>
</dbReference>
<evidence type="ECO:0000313" key="8">
    <source>
        <dbReference type="Proteomes" id="UP001085076"/>
    </source>
</evidence>
<dbReference type="Gene3D" id="3.30.40.10">
    <property type="entry name" value="Zinc/RING finger domain, C3HC4 (zinc finger)"/>
    <property type="match status" value="1"/>
</dbReference>
<dbReference type="EMBL" id="JAGGNH010000008">
    <property type="protein sequence ID" value="KAJ0965184.1"/>
    <property type="molecule type" value="Genomic_DNA"/>
</dbReference>
<protein>
    <recommendedName>
        <fullName evidence="6">PHD-type domain-containing protein</fullName>
    </recommendedName>
</protein>
<dbReference type="Pfam" id="PF25073">
    <property type="entry name" value="DUF7797"/>
    <property type="match status" value="1"/>
</dbReference>
<dbReference type="PROSITE" id="PS50016">
    <property type="entry name" value="ZF_PHD_2"/>
    <property type="match status" value="1"/>
</dbReference>
<dbReference type="InterPro" id="IPR019786">
    <property type="entry name" value="Zinc_finger_PHD-type_CS"/>
</dbReference>
<evidence type="ECO:0000256" key="3">
    <source>
        <dbReference type="ARBA" id="ARBA00022833"/>
    </source>
</evidence>
<organism evidence="7 8">
    <name type="scientific">Dioscorea zingiberensis</name>
    <dbReference type="NCBI Taxonomy" id="325984"/>
    <lineage>
        <taxon>Eukaryota</taxon>
        <taxon>Viridiplantae</taxon>
        <taxon>Streptophyta</taxon>
        <taxon>Embryophyta</taxon>
        <taxon>Tracheophyta</taxon>
        <taxon>Spermatophyta</taxon>
        <taxon>Magnoliopsida</taxon>
        <taxon>Liliopsida</taxon>
        <taxon>Dioscoreales</taxon>
        <taxon>Dioscoreaceae</taxon>
        <taxon>Dioscorea</taxon>
    </lineage>
</organism>
<dbReference type="OrthoDB" id="787137at2759"/>
<feature type="region of interest" description="Disordered" evidence="5">
    <location>
        <begin position="432"/>
        <end position="497"/>
    </location>
</feature>
<evidence type="ECO:0000256" key="4">
    <source>
        <dbReference type="PROSITE-ProRule" id="PRU00146"/>
    </source>
</evidence>
<name>A0A9D5C325_9LILI</name>